<gene>
    <name evidence="2" type="ORF">GGQ80_001553</name>
</gene>
<feature type="domain" description="GmrSD restriction endonucleases N-terminal" evidence="1">
    <location>
        <begin position="51"/>
        <end position="203"/>
    </location>
</feature>
<evidence type="ECO:0000313" key="3">
    <source>
        <dbReference type="Proteomes" id="UP000529795"/>
    </source>
</evidence>
<dbReference type="PANTHER" id="PTHR39639:SF1">
    <property type="entry name" value="DUF262 DOMAIN-CONTAINING PROTEIN"/>
    <property type="match status" value="1"/>
</dbReference>
<proteinExistence type="predicted"/>
<dbReference type="InterPro" id="IPR004919">
    <property type="entry name" value="GmrSD_N"/>
</dbReference>
<dbReference type="RefSeq" id="WP_183983453.1">
    <property type="nucleotide sequence ID" value="NZ_JACIEV010000004.1"/>
</dbReference>
<name>A0A840FDK0_9SPHN</name>
<dbReference type="EMBL" id="JACIEV010000004">
    <property type="protein sequence ID" value="MBB4153647.1"/>
    <property type="molecule type" value="Genomic_DNA"/>
</dbReference>
<dbReference type="PANTHER" id="PTHR39639">
    <property type="entry name" value="CHROMOSOME 16, WHOLE GENOME SHOTGUN SEQUENCE"/>
    <property type="match status" value="1"/>
</dbReference>
<evidence type="ECO:0000313" key="2">
    <source>
        <dbReference type="EMBL" id="MBB4153647.1"/>
    </source>
</evidence>
<reference evidence="2 3" key="1">
    <citation type="submission" date="2020-08" db="EMBL/GenBank/DDBJ databases">
        <title>Genomic Encyclopedia of Type Strains, Phase IV (KMG-IV): sequencing the most valuable type-strain genomes for metagenomic binning, comparative biology and taxonomic classification.</title>
        <authorList>
            <person name="Goeker M."/>
        </authorList>
    </citation>
    <scope>NUCLEOTIDE SEQUENCE [LARGE SCALE GENOMIC DNA]</scope>
    <source>
        <strain evidence="2 3">YC6723</strain>
    </source>
</reference>
<dbReference type="Pfam" id="PF03235">
    <property type="entry name" value="GmrSD_N"/>
    <property type="match status" value="1"/>
</dbReference>
<organism evidence="2 3">
    <name type="scientific">Sphingomonas jinjuensis</name>
    <dbReference type="NCBI Taxonomy" id="535907"/>
    <lineage>
        <taxon>Bacteria</taxon>
        <taxon>Pseudomonadati</taxon>
        <taxon>Pseudomonadota</taxon>
        <taxon>Alphaproteobacteria</taxon>
        <taxon>Sphingomonadales</taxon>
        <taxon>Sphingomonadaceae</taxon>
        <taxon>Sphingomonas</taxon>
    </lineage>
</organism>
<keyword evidence="3" id="KW-1185">Reference proteome</keyword>
<accession>A0A840FDK0</accession>
<dbReference type="Proteomes" id="UP000529795">
    <property type="component" value="Unassembled WGS sequence"/>
</dbReference>
<sequence>MATNPTDYEDAKFAPLDQQEDEQDIILGDSIHRYDAAISSSDWTTETVVSQLTKGNIFLDPDFQRRDAWNRVRKSQYIESLILGIPTPQIILAERKTRRGSYIVIDGKQRLLSLRQFAARDDDSEFRPFALSGLKLRTDLNGLSYANLTQSLFGDSAPDFENATIRTVVIRAWPTEDFLYEVFLRINSGSVQLSPQELRQALHPGPFTTFLNRFVIESKSIKSMLGLKQPDFRMRDNEIALRYLAFKHFMHLYNGNLKYILDETTRMFNSGWNEICAEVVESLGAMERAINVTQEVFGRNAFKRWNTVYYETRINRAVFDIMAYYFSQPDIANAALMLRSRVEDAYKAVSKDYRFSTSVSGTTKSLESVHYRFSLWAAALEQAIEIPVVSPI</sequence>
<comment type="caution">
    <text evidence="2">The sequence shown here is derived from an EMBL/GenBank/DDBJ whole genome shotgun (WGS) entry which is preliminary data.</text>
</comment>
<protein>
    <recommendedName>
        <fullName evidence="1">GmrSD restriction endonucleases N-terminal domain-containing protein</fullName>
    </recommendedName>
</protein>
<dbReference type="AlphaFoldDB" id="A0A840FDK0"/>
<evidence type="ECO:0000259" key="1">
    <source>
        <dbReference type="Pfam" id="PF03235"/>
    </source>
</evidence>